<keyword evidence="3 6" id="KW-1133">Transmembrane helix</keyword>
<dbReference type="InterPro" id="IPR003689">
    <property type="entry name" value="ZIP"/>
</dbReference>
<comment type="subcellular location">
    <subcellularLocation>
        <location evidence="1">Membrane</location>
        <topology evidence="1">Multi-pass membrane protein</topology>
    </subcellularLocation>
</comment>
<feature type="transmembrane region" description="Helical" evidence="6">
    <location>
        <begin position="675"/>
        <end position="697"/>
    </location>
</feature>
<evidence type="ECO:0000256" key="3">
    <source>
        <dbReference type="ARBA" id="ARBA00022989"/>
    </source>
</evidence>
<dbReference type="PANTHER" id="PTHR11040">
    <property type="entry name" value="ZINC/IRON TRANSPORTER"/>
    <property type="match status" value="1"/>
</dbReference>
<dbReference type="OrthoDB" id="448280at2759"/>
<dbReference type="Proteomes" id="UP000613740">
    <property type="component" value="Unassembled WGS sequence"/>
</dbReference>
<name>A0A835SQT6_9CHLO</name>
<evidence type="ECO:0000313" key="7">
    <source>
        <dbReference type="EMBL" id="KAG2425115.1"/>
    </source>
</evidence>
<evidence type="ECO:0000256" key="5">
    <source>
        <dbReference type="SAM" id="MobiDB-lite"/>
    </source>
</evidence>
<dbReference type="EMBL" id="JAEHOD010000118">
    <property type="protein sequence ID" value="KAG2425115.1"/>
    <property type="molecule type" value="Genomic_DNA"/>
</dbReference>
<feature type="transmembrane region" description="Helical" evidence="6">
    <location>
        <begin position="709"/>
        <end position="730"/>
    </location>
</feature>
<sequence>MGVRADELTHQAEGNSTSTTAIVATKTTVRWLPSCQLLASRVCAPTLLAVGVAAAEATHAAAAATGSEVKARQAALLALHEATSKPGRQLLAASLAALRCAAANPANASAVADCGRAAIAASPAAASALVGAVGPSPCASLASDPTACAAAAGCRLVPHGDHSDCEPAPSATAVYLTAAVAANSTTGAATTGTAASEPTALAAAVQRLADSCAALLPPAGEEEESTPADSAAAASLACGRAELLGAVVEAEALEALEVVAEGEHHEEGHDEGEEEGHEEGHSHGAAHDAHGAGAHREVVVGDGDNAQNLRIASVFIVLTAAVLGCTLPWVMRGWAERRPLLGAALRCMSAGVILCLALVHVATHAIEEMNGLVGGGGEEGGEGGHDGHGHRRMAISLLDLEHVAVAGGGSSGRHLLQDAAAAPAAPAATAGPLQQQLPYAGDLAGLLGLVDLGGLAKAAAGGGGHQLHEEDELVVEAGNSAHKHPFPIGMCCVMFGFLLMAGAEMVVHAVIERRAEKAAAAAADSMYAADKSRHAAMGGSGGGGDDMAVGDRLGTSKGALPDVEAAAPHQALPQTAQQPSPKGASAIDDSAAYPTDANMRLEVVAVSTSARLAGLAALFELGCVFHSFIIGLSLGVLTQRSEVAAILVALCIHQFAEGISLVSILMAAGLAGWRLAGMGLGYSLMAPAGIAVGIGISDSYDADSVTARAVQGTINGVSGGVLLYLAAVMITTELSANATTASGMAAAAAGGGGCCGAPPPRRWRGWERVLLFAIVVVSAAAFAVLAEWA</sequence>
<proteinExistence type="predicted"/>
<comment type="caution">
    <text evidence="7">The sequence shown here is derived from an EMBL/GenBank/DDBJ whole genome shotgun (WGS) entry which is preliminary data.</text>
</comment>
<evidence type="ECO:0000313" key="8">
    <source>
        <dbReference type="Proteomes" id="UP000613740"/>
    </source>
</evidence>
<feature type="transmembrane region" description="Helical" evidence="6">
    <location>
        <begin position="643"/>
        <end position="668"/>
    </location>
</feature>
<accession>A0A835SQT6</accession>
<feature type="transmembrane region" description="Helical" evidence="6">
    <location>
        <begin position="615"/>
        <end position="637"/>
    </location>
</feature>
<feature type="transmembrane region" description="Helical" evidence="6">
    <location>
        <begin position="769"/>
        <end position="786"/>
    </location>
</feature>
<dbReference type="PANTHER" id="PTHR11040:SF44">
    <property type="entry name" value="PROTEIN ZNTC-RELATED"/>
    <property type="match status" value="1"/>
</dbReference>
<dbReference type="GO" id="GO:0005385">
    <property type="term" value="F:zinc ion transmembrane transporter activity"/>
    <property type="evidence" value="ECO:0007669"/>
    <property type="project" value="TreeGrafter"/>
</dbReference>
<organism evidence="7 8">
    <name type="scientific">Chlamydomonas schloesseri</name>
    <dbReference type="NCBI Taxonomy" id="2026947"/>
    <lineage>
        <taxon>Eukaryota</taxon>
        <taxon>Viridiplantae</taxon>
        <taxon>Chlorophyta</taxon>
        <taxon>core chlorophytes</taxon>
        <taxon>Chlorophyceae</taxon>
        <taxon>CS clade</taxon>
        <taxon>Chlamydomonadales</taxon>
        <taxon>Chlamydomonadaceae</taxon>
        <taxon>Chlamydomonas</taxon>
    </lineage>
</organism>
<evidence type="ECO:0000256" key="1">
    <source>
        <dbReference type="ARBA" id="ARBA00004141"/>
    </source>
</evidence>
<dbReference type="GO" id="GO:0005886">
    <property type="term" value="C:plasma membrane"/>
    <property type="evidence" value="ECO:0007669"/>
    <property type="project" value="TreeGrafter"/>
</dbReference>
<feature type="transmembrane region" description="Helical" evidence="6">
    <location>
        <begin position="486"/>
        <end position="507"/>
    </location>
</feature>
<keyword evidence="2 6" id="KW-0812">Transmembrane</keyword>
<keyword evidence="4 6" id="KW-0472">Membrane</keyword>
<evidence type="ECO:0000256" key="6">
    <source>
        <dbReference type="SAM" id="Phobius"/>
    </source>
</evidence>
<evidence type="ECO:0000256" key="4">
    <source>
        <dbReference type="ARBA" id="ARBA00023136"/>
    </source>
</evidence>
<dbReference type="AlphaFoldDB" id="A0A835SQT6"/>
<feature type="transmembrane region" description="Helical" evidence="6">
    <location>
        <begin position="343"/>
        <end position="362"/>
    </location>
</feature>
<dbReference type="Pfam" id="PF02535">
    <property type="entry name" value="Zip"/>
    <property type="match status" value="1"/>
</dbReference>
<protein>
    <submittedName>
        <fullName evidence="7">Uncharacterized protein</fullName>
    </submittedName>
</protein>
<feature type="transmembrane region" description="Helical" evidence="6">
    <location>
        <begin position="311"/>
        <end position="331"/>
    </location>
</feature>
<evidence type="ECO:0000256" key="2">
    <source>
        <dbReference type="ARBA" id="ARBA00022692"/>
    </source>
</evidence>
<feature type="compositionally biased region" description="Basic and acidic residues" evidence="5">
    <location>
        <begin position="278"/>
        <end position="291"/>
    </location>
</feature>
<gene>
    <name evidence="7" type="ORF">HYH02_015059</name>
</gene>
<keyword evidence="8" id="KW-1185">Reference proteome</keyword>
<reference evidence="7" key="1">
    <citation type="journal article" date="2020" name="bioRxiv">
        <title>Comparative genomics of Chlamydomonas.</title>
        <authorList>
            <person name="Craig R.J."/>
            <person name="Hasan A.R."/>
            <person name="Ness R.W."/>
            <person name="Keightley P.D."/>
        </authorList>
    </citation>
    <scope>NUCLEOTIDE SEQUENCE</scope>
    <source>
        <strain evidence="7">CCAP 11/173</strain>
    </source>
</reference>
<feature type="region of interest" description="Disordered" evidence="5">
    <location>
        <begin position="262"/>
        <end position="291"/>
    </location>
</feature>